<dbReference type="Proteomes" id="UP000050795">
    <property type="component" value="Unassembled WGS sequence"/>
</dbReference>
<evidence type="ECO:0000256" key="8">
    <source>
        <dbReference type="SAM" id="MobiDB-lite"/>
    </source>
</evidence>
<dbReference type="PANTHER" id="PTHR15598">
    <property type="entry name" value="ENHANCER OF MRNA-DECAPPING PROTEIN 4"/>
    <property type="match status" value="1"/>
</dbReference>
<dbReference type="Gene3D" id="1.10.220.100">
    <property type="entry name" value="conserved c-terminal region of ge- 1"/>
    <property type="match status" value="1"/>
</dbReference>
<comment type="similarity">
    <text evidence="2">Belongs to the WD repeat EDC4 family.</text>
</comment>
<evidence type="ECO:0000256" key="5">
    <source>
        <dbReference type="ARBA" id="ARBA00022737"/>
    </source>
</evidence>
<feature type="region of interest" description="Disordered" evidence="8">
    <location>
        <begin position="735"/>
        <end position="764"/>
    </location>
</feature>
<feature type="compositionally biased region" description="Polar residues" evidence="8">
    <location>
        <begin position="747"/>
        <end position="762"/>
    </location>
</feature>
<feature type="region of interest" description="Disordered" evidence="8">
    <location>
        <begin position="659"/>
        <end position="679"/>
    </location>
</feature>
<feature type="repeat" description="WD" evidence="7">
    <location>
        <begin position="267"/>
        <end position="300"/>
    </location>
</feature>
<dbReference type="GO" id="GO:0000932">
    <property type="term" value="C:P-body"/>
    <property type="evidence" value="ECO:0007669"/>
    <property type="project" value="UniProtKB-SubCell"/>
</dbReference>
<dbReference type="InterPro" id="IPR032401">
    <property type="entry name" value="EDC4_WD40"/>
</dbReference>
<dbReference type="Pfam" id="PF16529">
    <property type="entry name" value="Ge1_WD40"/>
    <property type="match status" value="1"/>
</dbReference>
<feature type="region of interest" description="Disordered" evidence="8">
    <location>
        <begin position="1201"/>
        <end position="1258"/>
    </location>
</feature>
<feature type="compositionally biased region" description="Low complexity" evidence="8">
    <location>
        <begin position="662"/>
        <end position="673"/>
    </location>
</feature>
<dbReference type="WBParaSite" id="TREG1_13460.5">
    <property type="protein sequence ID" value="TREG1_13460.5"/>
    <property type="gene ID" value="TREG1_13460"/>
</dbReference>
<dbReference type="GO" id="GO:0031087">
    <property type="term" value="P:deadenylation-independent decapping of nuclear-transcribed mRNA"/>
    <property type="evidence" value="ECO:0007669"/>
    <property type="project" value="InterPro"/>
</dbReference>
<feature type="compositionally biased region" description="Basic and acidic residues" evidence="8">
    <location>
        <begin position="735"/>
        <end position="746"/>
    </location>
</feature>
<evidence type="ECO:0000313" key="11">
    <source>
        <dbReference type="Proteomes" id="UP000050795"/>
    </source>
</evidence>
<protein>
    <recommendedName>
        <fullName evidence="13">Enhancer of mRNA-decapping protein 4 WD40 repeat region domain-containing protein</fullName>
    </recommendedName>
</protein>
<dbReference type="InterPro" id="IPR036322">
    <property type="entry name" value="WD40_repeat_dom_sf"/>
</dbReference>
<proteinExistence type="inferred from homology"/>
<evidence type="ECO:0000259" key="9">
    <source>
        <dbReference type="Pfam" id="PF16529"/>
    </source>
</evidence>
<evidence type="ECO:0000256" key="3">
    <source>
        <dbReference type="ARBA" id="ARBA00022490"/>
    </source>
</evidence>
<dbReference type="PROSITE" id="PS50082">
    <property type="entry name" value="WD_REPEATS_2"/>
    <property type="match status" value="1"/>
</dbReference>
<dbReference type="InterPro" id="IPR044938">
    <property type="entry name" value="EDC4_C_sf"/>
</dbReference>
<evidence type="ECO:0000256" key="7">
    <source>
        <dbReference type="PROSITE-ProRule" id="PRU00221"/>
    </source>
</evidence>
<feature type="compositionally biased region" description="Polar residues" evidence="8">
    <location>
        <begin position="1201"/>
        <end position="1252"/>
    </location>
</feature>
<organism evidence="11 12">
    <name type="scientific">Trichobilharzia regenti</name>
    <name type="common">Nasal bird schistosome</name>
    <dbReference type="NCBI Taxonomy" id="157069"/>
    <lineage>
        <taxon>Eukaryota</taxon>
        <taxon>Metazoa</taxon>
        <taxon>Spiralia</taxon>
        <taxon>Lophotrochozoa</taxon>
        <taxon>Platyhelminthes</taxon>
        <taxon>Trematoda</taxon>
        <taxon>Digenea</taxon>
        <taxon>Strigeidida</taxon>
        <taxon>Schistosomatoidea</taxon>
        <taxon>Schistosomatidae</taxon>
        <taxon>Trichobilharzia</taxon>
    </lineage>
</organism>
<keyword evidence="11" id="KW-1185">Reference proteome</keyword>
<evidence type="ECO:0000313" key="12">
    <source>
        <dbReference type="WBParaSite" id="TREG1_13460.5"/>
    </source>
</evidence>
<evidence type="ECO:0000256" key="1">
    <source>
        <dbReference type="ARBA" id="ARBA00004201"/>
    </source>
</evidence>
<feature type="domain" description="Enhancer of mRNA-decapping protein 4 C-terminal" evidence="10">
    <location>
        <begin position="1302"/>
        <end position="1409"/>
    </location>
</feature>
<keyword evidence="5" id="KW-0677">Repeat</keyword>
<dbReference type="InterPro" id="IPR049404">
    <property type="entry name" value="EDC4_C"/>
</dbReference>
<sequence length="1429" mass="158249">MWGKQELYFTGEDEDNLRDIFSSFVDIYPSAKSSLDAADISASSKISLKPAVKYFWDYQYYVTRLISRHHASSLIAYAIRHVKKSDSEDETHLGMVRLLNIETGQKLLLRSFADRIIYMDFAIRQEALLAVLDYSGALNIFHIDQGTVSSDPMTSSFYFSLRPPENFVPIDVASLTWCPWVSGSKAAVLCTPENYGNAYKLSKDPSLLIAFSVHHKVKVLDVGLVVSLLQKHLPQDIQSSEPITWNESEILDCAKKCTIESVYYAEMSNHSDAITAITLSRDGSCLASGSLDGQVCIYSLVNRISGDASIILRPIHVFRPHDGLPVYSVIFLDNILRNDESSTWSHLLTGAQSNREIRLWSCLDWSCLQTVRFCPGALNTDPLKQANMPLLKPGLLLALDSTASFLIAADVTRRVLYTLEIGSVETTAENLTELEDGISAASSCRKMGIVSVGEFLLTSPCLLFALGSFSRKTGIDLVSAFNGRNGSQKVVMDQICVDIHIVHSRNLLNGTIQFELPHRSKSAMLDVINSIIQSSSSVKSSLSHHTNNNDNDDNSPKLDSDLNVTSEGNEVDKQCQMALFNAESSENMVHSFCQSCVQRKDYDYSQIINCLPSSALSSRTRGVYLQSFHWLADTLTKTIIQQAYTSCVSHNTNANDENVVTSQQSDQDSLMSDNHQPETESVNIVSEYPLSAAVNDNNSVNSDTVSFTSIETPSTENFQGAFPDASLTVNHELSKTSKESGCEDVNHGTTSYQSPLAETPTSMTPPIPSLPIQELLYESLKKFSCTKTDTNIENHLDSTDENNIHTLLPDLKMSGGESPPQVSSSLMCVSEYKIQTREVNKNASSPAALQNLSVSTSNINDDHLLFGHDQLRKDSDDTKTSFSSTVEHMDHMTSAPDYRMDIILNQLKELTTTSREQNNKFEYIIEQFHETKLKLEEVQQRQYEIIEQLNNRGQILPSSKVMIPGVKQKHLGDKSVEMANQILLQLRTIQGDFSRRYSQLDDSMNKVLSSVQDPRFPNTHHLHNIESRISVLPKLLCDSLKSLLRDELQRTISHNILNITEPLRETLHRAIQESLSTLTSNLAENVQRTLRDKNFSAQIVRSISGPLTNELSSSYRDSLNKIFVPALEKGIKMLFTDINEVFQTGTQQYLNQISSTKEIPFDYSKFTASLTNQITSVIKSTVSSAVKDSGISCISTENVTNTGRAKSNQPGDTHSDTNSSSCLANKSTSSTLLDRTHSSVNKSYNRNLNKSGTTSTVNATSSNVITSSKNKIYSGNEVIQEPQSSSLVKQDELARLIGQAQMLIRSNRLVQALELALVSTNQSLLLDVCSDIDVNQLFGSGDHKIGQNVLLSLIHQLSCGDFTTQLDLKIRYLQEAILCLEPNDPTTSAHGPAILNLLTVRLEALLSSSHNCLKGNTKTTASYAVALSN</sequence>
<evidence type="ECO:0000256" key="4">
    <source>
        <dbReference type="ARBA" id="ARBA00022574"/>
    </source>
</evidence>
<comment type="subcellular location">
    <subcellularLocation>
        <location evidence="1">Cytoplasm</location>
        <location evidence="1">P-body</location>
    </subcellularLocation>
</comment>
<keyword evidence="3" id="KW-0963">Cytoplasm</keyword>
<reference evidence="12" key="2">
    <citation type="submission" date="2023-11" db="UniProtKB">
        <authorList>
            <consortium name="WormBaseParasite"/>
        </authorList>
    </citation>
    <scope>IDENTIFICATION</scope>
</reference>
<accession>A0AA85J5L7</accession>
<keyword evidence="6" id="KW-0175">Coiled coil</keyword>
<feature type="compositionally biased region" description="Low complexity" evidence="8">
    <location>
        <begin position="540"/>
        <end position="549"/>
    </location>
</feature>
<evidence type="ECO:0000256" key="2">
    <source>
        <dbReference type="ARBA" id="ARBA00009639"/>
    </source>
</evidence>
<dbReference type="PROSITE" id="PS50294">
    <property type="entry name" value="WD_REPEATS_REGION"/>
    <property type="match status" value="1"/>
</dbReference>
<dbReference type="InterPro" id="IPR001680">
    <property type="entry name" value="WD40_rpt"/>
</dbReference>
<dbReference type="Pfam" id="PF21289">
    <property type="entry name" value="EDC4_C"/>
    <property type="match status" value="1"/>
</dbReference>
<keyword evidence="4 7" id="KW-0853">WD repeat</keyword>
<dbReference type="PANTHER" id="PTHR15598:SF5">
    <property type="entry name" value="ENHANCER OF MRNA-DECAPPING PROTEIN 4"/>
    <property type="match status" value="1"/>
</dbReference>
<feature type="domain" description="Enhancer of mRNA-decapping protein 4 WD40 repeat region" evidence="9">
    <location>
        <begin position="43"/>
        <end position="423"/>
    </location>
</feature>
<dbReference type="Gene3D" id="2.130.10.10">
    <property type="entry name" value="YVTN repeat-like/Quinoprotein amine dehydrogenase"/>
    <property type="match status" value="1"/>
</dbReference>
<evidence type="ECO:0000259" key="10">
    <source>
        <dbReference type="Pfam" id="PF21289"/>
    </source>
</evidence>
<dbReference type="InterPro" id="IPR015943">
    <property type="entry name" value="WD40/YVTN_repeat-like_dom_sf"/>
</dbReference>
<dbReference type="InterPro" id="IPR045152">
    <property type="entry name" value="EDC4-like"/>
</dbReference>
<dbReference type="SUPFAM" id="SSF50978">
    <property type="entry name" value="WD40 repeat-like"/>
    <property type="match status" value="1"/>
</dbReference>
<dbReference type="SMART" id="SM00320">
    <property type="entry name" value="WD40"/>
    <property type="match status" value="2"/>
</dbReference>
<feature type="region of interest" description="Disordered" evidence="8">
    <location>
        <begin position="540"/>
        <end position="565"/>
    </location>
</feature>
<name>A0AA85J5L7_TRIRE</name>
<evidence type="ECO:0000256" key="6">
    <source>
        <dbReference type="ARBA" id="ARBA00023054"/>
    </source>
</evidence>
<evidence type="ECO:0008006" key="13">
    <source>
        <dbReference type="Google" id="ProtNLM"/>
    </source>
</evidence>
<reference evidence="11" key="1">
    <citation type="submission" date="2022-06" db="EMBL/GenBank/DDBJ databases">
        <authorList>
            <person name="Berger JAMES D."/>
            <person name="Berger JAMES D."/>
        </authorList>
    </citation>
    <scope>NUCLEOTIDE SEQUENCE [LARGE SCALE GENOMIC DNA]</scope>
</reference>